<dbReference type="GO" id="GO:0043139">
    <property type="term" value="F:5'-3' DNA helicase activity"/>
    <property type="evidence" value="ECO:0007669"/>
    <property type="project" value="InterPro"/>
</dbReference>
<reference evidence="3" key="1">
    <citation type="journal article" date="2022" name="Proc. Natl. Acad. Sci. U.S.A.">
        <title>Life cycle and functional genomics of the unicellular red alga Galdieria for elucidating algal and plant evolution and industrial use.</title>
        <authorList>
            <person name="Hirooka S."/>
            <person name="Itabashi T."/>
            <person name="Ichinose T.M."/>
            <person name="Onuma R."/>
            <person name="Fujiwara T."/>
            <person name="Yamashita S."/>
            <person name="Jong L.W."/>
            <person name="Tomita R."/>
            <person name="Iwane A.H."/>
            <person name="Miyagishima S.Y."/>
        </authorList>
    </citation>
    <scope>NUCLEOTIDE SEQUENCE</scope>
    <source>
        <strain evidence="3">NBRC 102759</strain>
    </source>
</reference>
<dbReference type="Gene3D" id="3.40.1360.10">
    <property type="match status" value="1"/>
</dbReference>
<evidence type="ECO:0000256" key="1">
    <source>
        <dbReference type="SAM" id="SignalP"/>
    </source>
</evidence>
<organism evidence="3 4">
    <name type="scientific">Galdieria partita</name>
    <dbReference type="NCBI Taxonomy" id="83374"/>
    <lineage>
        <taxon>Eukaryota</taxon>
        <taxon>Rhodophyta</taxon>
        <taxon>Bangiophyceae</taxon>
        <taxon>Galdieriales</taxon>
        <taxon>Galdieriaceae</taxon>
        <taxon>Galdieria</taxon>
    </lineage>
</organism>
<dbReference type="SUPFAM" id="SSF56731">
    <property type="entry name" value="DNA primase core"/>
    <property type="match status" value="1"/>
</dbReference>
<reference evidence="3" key="2">
    <citation type="submission" date="2022-01" db="EMBL/GenBank/DDBJ databases">
        <authorList>
            <person name="Hirooka S."/>
            <person name="Miyagishima S.Y."/>
        </authorList>
    </citation>
    <scope>NUCLEOTIDE SEQUENCE</scope>
    <source>
        <strain evidence="3">NBRC 102759</strain>
    </source>
</reference>
<feature type="signal peptide" evidence="1">
    <location>
        <begin position="1"/>
        <end position="17"/>
    </location>
</feature>
<keyword evidence="1" id="KW-0732">Signal</keyword>
<evidence type="ECO:0000313" key="3">
    <source>
        <dbReference type="EMBL" id="GJQ08849.1"/>
    </source>
</evidence>
<evidence type="ECO:0000259" key="2">
    <source>
        <dbReference type="PROSITE" id="PS51199"/>
    </source>
</evidence>
<dbReference type="InterPro" id="IPR027032">
    <property type="entry name" value="Twinkle-like"/>
</dbReference>
<dbReference type="InterPro" id="IPR027417">
    <property type="entry name" value="P-loop_NTPase"/>
</dbReference>
<comment type="caution">
    <text evidence="3">The sequence shown here is derived from an EMBL/GenBank/DDBJ whole genome shotgun (WGS) entry which is preliminary data.</text>
</comment>
<dbReference type="OrthoDB" id="275278at2759"/>
<sequence>MSLRAFYLLRFLVVVCQKPLKWKKRGSLYEINVWSRNATRGDSKISRCQTVAPRCIALLPSFSFYLTQHRLLCSLVPHERQNSNTSEAKLHTLKNDISEWETVKTELRRSGVDLCSDCGPYVELKSCPLCSTNTTKRILPRIHKIDGSFRCLTCDEVYSSSQFLERIKLLNGTFSPVKENILFKRTISDANWLNEFAKDSVKNLEENKELIASLEMSGLSFRILKDFEVGLARFRRNSDKSYDDFLVFPLRNERFELVGVKCRRTERYEDVGYYRLESSFGLFGLHLGSDHQDSVIVTEDEMETMKITESCGMFAVSLPCGIDYFGEDVIRCLSSYSKVYIWFGNEPLYKERACILANKLGSMRCYIISPPEKLSAGAELPSDLIRMQIPLRPFISLAEPAVQPKYIADFSNYRNNIYKKLAYPKNNLFLATDCYSLSNFSRFTKGLRRNEVSLYVGESGVGKSTFLSQLVLDYCRQGVSTVWCSFASDQSFIMKTMLEQLAAVDSKRLASHFSHFCSVFESLPLHFINLSNREDIEFLEEAITYAQQMWKVSHVIVDNINIPRYFKGEKLHCPKEMLAKTLHQLKHLTISGNLHISAVTLPLIESYCHHGMDVQVTELFGASSIPLEADNVFFIKRTYAGDFVDSCRTICILKHRWDGNVGAINYKQNAETKLLQDVKIESSNFQINTSDEQNSSSLLLSDNYSLYSQDSLAEHCVDDSDKELIEVNMATGDLTEWERLLDVRD</sequence>
<dbReference type="Pfam" id="PF03796">
    <property type="entry name" value="DnaB_C"/>
    <property type="match status" value="1"/>
</dbReference>
<dbReference type="GO" id="GO:0005524">
    <property type="term" value="F:ATP binding"/>
    <property type="evidence" value="ECO:0007669"/>
    <property type="project" value="InterPro"/>
</dbReference>
<name>A0A9C7PR14_9RHOD</name>
<dbReference type="GO" id="GO:0006260">
    <property type="term" value="P:DNA replication"/>
    <property type="evidence" value="ECO:0007669"/>
    <property type="project" value="InterPro"/>
</dbReference>
<keyword evidence="4" id="KW-1185">Reference proteome</keyword>
<accession>A0A9C7PR14</accession>
<evidence type="ECO:0000313" key="4">
    <source>
        <dbReference type="Proteomes" id="UP001061958"/>
    </source>
</evidence>
<gene>
    <name evidence="3" type="ORF">GpartN1_g640.t1</name>
</gene>
<dbReference type="Gene3D" id="3.40.50.300">
    <property type="entry name" value="P-loop containing nucleotide triphosphate hydrolases"/>
    <property type="match status" value="1"/>
</dbReference>
<feature type="chain" id="PRO_5038402556" description="SF4 helicase domain-containing protein" evidence="1">
    <location>
        <begin position="18"/>
        <end position="745"/>
    </location>
</feature>
<dbReference type="EMBL" id="BQMJ01000004">
    <property type="protein sequence ID" value="GJQ08849.1"/>
    <property type="molecule type" value="Genomic_DNA"/>
</dbReference>
<dbReference type="AlphaFoldDB" id="A0A9C7PR14"/>
<dbReference type="Proteomes" id="UP001061958">
    <property type="component" value="Unassembled WGS sequence"/>
</dbReference>
<dbReference type="InterPro" id="IPR007694">
    <property type="entry name" value="DNA_helicase_DnaB-like_C"/>
</dbReference>
<dbReference type="GO" id="GO:0003697">
    <property type="term" value="F:single-stranded DNA binding"/>
    <property type="evidence" value="ECO:0007669"/>
    <property type="project" value="InterPro"/>
</dbReference>
<dbReference type="PANTHER" id="PTHR12873">
    <property type="entry name" value="T7-LIKE MITOCHONDRIAL DNA HELICASE"/>
    <property type="match status" value="1"/>
</dbReference>
<protein>
    <recommendedName>
        <fullName evidence="2">SF4 helicase domain-containing protein</fullName>
    </recommendedName>
</protein>
<dbReference type="PROSITE" id="PS51199">
    <property type="entry name" value="SF4_HELICASE"/>
    <property type="match status" value="1"/>
</dbReference>
<feature type="domain" description="SF4 helicase" evidence="2">
    <location>
        <begin position="423"/>
        <end position="682"/>
    </location>
</feature>
<dbReference type="PANTHER" id="PTHR12873:SF0">
    <property type="entry name" value="TWINKLE MTDNA HELICASE"/>
    <property type="match status" value="1"/>
</dbReference>
<dbReference type="SUPFAM" id="SSF52540">
    <property type="entry name" value="P-loop containing nucleoside triphosphate hydrolases"/>
    <property type="match status" value="1"/>
</dbReference>
<proteinExistence type="predicted"/>